<accession>A0ACB8S5X6</accession>
<keyword evidence="2" id="KW-1185">Reference proteome</keyword>
<gene>
    <name evidence="1" type="ORF">FA95DRAFT_1623270</name>
</gene>
<sequence length="992" mass="111007">MASGEGLLPFHRAIIEEIHDPSTSDLLLLARGLGLRRIICTLMQIYDSPQNLILLVNASPEEEAAMGEELGVMGCRKPGLRAVGYEMNKKDRQDLYKKGGLISVTSRILVVDMLQSDLPTELVTGLLVLHAERATAISLEAFIVRLYREKNKVGFLKAFSDQPEHITSGLSPLRNIMKELQLRTVLIYPRFHQAVKDSLERRRADVVELYQPMTDAMNDIHNAIVQCMSTTLAELKRSNTTLDLDDLSVENAYFRSFDAIVRRQLDPVWHKVGPRTKQLVSDLATLRRLLTYLLTYDPLAFHAYLETIIESNSVSASGNARQNQSPWLLTDAANIIFQVAKSRCYQTNAAASSSSRPPVIDLCDDDDALEALAEVEGFVHKPQSAKGKEKARPRPSWLPHDMDPVLEELPKWSLLAETLKEIEDEIMRQNSLGRVSKGTNTVLVMTSSLRTSTLLNEFLSSMDVDAPPGQQGRKMMEEKLGLYLWWKARLSGNQRDGRDPPHPNALRSKTRQDDADEEISEALKKKDQDRRDRVASRRRVRGGGRPPPESSRSLEKKGTSASMSLGEEVMRAEADKIADFGGPDTVALDTDFALALSLSEAEAPQFQSEFDEHYGLLEPEQTVLVRAYSDDGDDRMLAELQPRFIVMFEPNQDFVRRIEVYKSSNPGLGVRVYFMVYQTTAEEHKYLAGLRKEKDSFERLIKERGSMLMPLLEEHRPGSESSEAIIKTISTRIAGGRKEVSTEPSQVIVDMREFRSTLPSLLHASKLLVIPATLTVGDYILTPEICVERKSIPDLVSSFNSGRLYTQCELMSVHYKQPVLLIEFEEHKSFSLEIVQEVKSYAKPTGKYPAKKPVTGPAIEPSALPSIQQKLVLLTLSFPRVRIIWSSSPYATADIFNDLKAKQREPDYKAAVSVGAEEDPEAGAGVNNAAEELLRSIPGITAKNAKYVMGRVGSVRELCDLKLAQVQEILGIEPGKACFEFLHWGEGEKGMR</sequence>
<dbReference type="Proteomes" id="UP000814033">
    <property type="component" value="Unassembled WGS sequence"/>
</dbReference>
<reference evidence="1" key="1">
    <citation type="submission" date="2021-02" db="EMBL/GenBank/DDBJ databases">
        <authorList>
            <consortium name="DOE Joint Genome Institute"/>
            <person name="Ahrendt S."/>
            <person name="Looney B.P."/>
            <person name="Miyauchi S."/>
            <person name="Morin E."/>
            <person name="Drula E."/>
            <person name="Courty P.E."/>
            <person name="Chicoki N."/>
            <person name="Fauchery L."/>
            <person name="Kohler A."/>
            <person name="Kuo A."/>
            <person name="Labutti K."/>
            <person name="Pangilinan J."/>
            <person name="Lipzen A."/>
            <person name="Riley R."/>
            <person name="Andreopoulos W."/>
            <person name="He G."/>
            <person name="Johnson J."/>
            <person name="Barry K.W."/>
            <person name="Grigoriev I.V."/>
            <person name="Nagy L."/>
            <person name="Hibbett D."/>
            <person name="Henrissat B."/>
            <person name="Matheny P.B."/>
            <person name="Labbe J."/>
            <person name="Martin F."/>
        </authorList>
    </citation>
    <scope>NUCLEOTIDE SEQUENCE</scope>
    <source>
        <strain evidence="1">FP105234-sp</strain>
    </source>
</reference>
<comment type="caution">
    <text evidence="1">The sequence shown here is derived from an EMBL/GenBank/DDBJ whole genome shotgun (WGS) entry which is preliminary data.</text>
</comment>
<proteinExistence type="predicted"/>
<reference evidence="1" key="2">
    <citation type="journal article" date="2022" name="New Phytol.">
        <title>Evolutionary transition to the ectomycorrhizal habit in the genomes of a hyperdiverse lineage of mushroom-forming fungi.</title>
        <authorList>
            <person name="Looney B."/>
            <person name="Miyauchi S."/>
            <person name="Morin E."/>
            <person name="Drula E."/>
            <person name="Courty P.E."/>
            <person name="Kohler A."/>
            <person name="Kuo A."/>
            <person name="LaButti K."/>
            <person name="Pangilinan J."/>
            <person name="Lipzen A."/>
            <person name="Riley R."/>
            <person name="Andreopoulos W."/>
            <person name="He G."/>
            <person name="Johnson J."/>
            <person name="Nolan M."/>
            <person name="Tritt A."/>
            <person name="Barry K.W."/>
            <person name="Grigoriev I.V."/>
            <person name="Nagy L.G."/>
            <person name="Hibbett D."/>
            <person name="Henrissat B."/>
            <person name="Matheny P.B."/>
            <person name="Labbe J."/>
            <person name="Martin F.M."/>
        </authorList>
    </citation>
    <scope>NUCLEOTIDE SEQUENCE</scope>
    <source>
        <strain evidence="1">FP105234-sp</strain>
    </source>
</reference>
<protein>
    <submittedName>
        <fullName evidence="1">Uncharacterized protein</fullName>
    </submittedName>
</protein>
<organism evidence="1 2">
    <name type="scientific">Auriscalpium vulgare</name>
    <dbReference type="NCBI Taxonomy" id="40419"/>
    <lineage>
        <taxon>Eukaryota</taxon>
        <taxon>Fungi</taxon>
        <taxon>Dikarya</taxon>
        <taxon>Basidiomycota</taxon>
        <taxon>Agaricomycotina</taxon>
        <taxon>Agaricomycetes</taxon>
        <taxon>Russulales</taxon>
        <taxon>Auriscalpiaceae</taxon>
        <taxon>Auriscalpium</taxon>
    </lineage>
</organism>
<evidence type="ECO:0000313" key="1">
    <source>
        <dbReference type="EMBL" id="KAI0051522.1"/>
    </source>
</evidence>
<name>A0ACB8S5X6_9AGAM</name>
<evidence type="ECO:0000313" key="2">
    <source>
        <dbReference type="Proteomes" id="UP000814033"/>
    </source>
</evidence>
<dbReference type="EMBL" id="MU275851">
    <property type="protein sequence ID" value="KAI0051522.1"/>
    <property type="molecule type" value="Genomic_DNA"/>
</dbReference>